<dbReference type="EMBL" id="SGXE01000006">
    <property type="protein sequence ID" value="RZS90761.1"/>
    <property type="molecule type" value="Genomic_DNA"/>
</dbReference>
<dbReference type="AlphaFoldDB" id="A0A4Q7NU93"/>
<feature type="chain" id="PRO_5020887234" description="DUF4375 domain-containing protein" evidence="1">
    <location>
        <begin position="21"/>
        <end position="158"/>
    </location>
</feature>
<organism evidence="2 3">
    <name type="scientific">Aquimarina brevivitae</name>
    <dbReference type="NCBI Taxonomy" id="323412"/>
    <lineage>
        <taxon>Bacteria</taxon>
        <taxon>Pseudomonadati</taxon>
        <taxon>Bacteroidota</taxon>
        <taxon>Flavobacteriia</taxon>
        <taxon>Flavobacteriales</taxon>
        <taxon>Flavobacteriaceae</taxon>
        <taxon>Aquimarina</taxon>
    </lineage>
</organism>
<keyword evidence="1" id="KW-0732">Signal</keyword>
<dbReference type="Proteomes" id="UP000292262">
    <property type="component" value="Unassembled WGS sequence"/>
</dbReference>
<evidence type="ECO:0000256" key="1">
    <source>
        <dbReference type="SAM" id="SignalP"/>
    </source>
</evidence>
<feature type="signal peptide" evidence="1">
    <location>
        <begin position="1"/>
        <end position="20"/>
    </location>
</feature>
<proteinExistence type="predicted"/>
<keyword evidence="3" id="KW-1185">Reference proteome</keyword>
<comment type="caution">
    <text evidence="2">The sequence shown here is derived from an EMBL/GenBank/DDBJ whole genome shotgun (WGS) entry which is preliminary data.</text>
</comment>
<evidence type="ECO:0008006" key="4">
    <source>
        <dbReference type="Google" id="ProtNLM"/>
    </source>
</evidence>
<reference evidence="2 3" key="1">
    <citation type="submission" date="2019-02" db="EMBL/GenBank/DDBJ databases">
        <title>Genomic Encyclopedia of Type Strains, Phase IV (KMG-IV): sequencing the most valuable type-strain genomes for metagenomic binning, comparative biology and taxonomic classification.</title>
        <authorList>
            <person name="Goeker M."/>
        </authorList>
    </citation>
    <scope>NUCLEOTIDE SEQUENCE [LARGE SCALE GENOMIC DNA]</scope>
    <source>
        <strain evidence="2 3">DSM 17196</strain>
    </source>
</reference>
<name>A0A4Q7NU93_9FLAO</name>
<accession>A0A4Q7NU93</accession>
<sequence length="158" mass="18009">MRVFGSLLLMIMIMTHNLYAQDMEAIREGFKNASSSELKSDSFLELTERAYQETKTPLMQGYYGVALAVNASFANNIFSKIGDFNKGKKQIDKAISKAKDNIELRMIRLSVQANAPKIAGYYKNIDEDKSFLLSHIDKVEDKELKQFIKGFMENTDVF</sequence>
<protein>
    <recommendedName>
        <fullName evidence="4">DUF4375 domain-containing protein</fullName>
    </recommendedName>
</protein>
<evidence type="ECO:0000313" key="2">
    <source>
        <dbReference type="EMBL" id="RZS90761.1"/>
    </source>
</evidence>
<evidence type="ECO:0000313" key="3">
    <source>
        <dbReference type="Proteomes" id="UP000292262"/>
    </source>
</evidence>
<dbReference type="RefSeq" id="WP_165389072.1">
    <property type="nucleotide sequence ID" value="NZ_SGXE01000006.1"/>
</dbReference>
<gene>
    <name evidence="2" type="ORF">EV197_3292</name>
</gene>